<evidence type="ECO:0000313" key="2">
    <source>
        <dbReference type="Proteomes" id="UP001240697"/>
    </source>
</evidence>
<reference evidence="1 2" key="1">
    <citation type="submission" date="2023-05" db="EMBL/GenBank/DDBJ databases">
        <authorList>
            <person name="Yin Y."/>
            <person name="Lu Z."/>
        </authorList>
    </citation>
    <scope>NUCLEOTIDE SEQUENCE [LARGE SCALE GENOMIC DNA]</scope>
    <source>
        <strain evidence="1 2">ZM22</strain>
    </source>
</reference>
<gene>
    <name evidence="1" type="ORF">QMY55_01615</name>
</gene>
<protein>
    <submittedName>
        <fullName evidence="1">DUF2946 family protein</fullName>
    </submittedName>
</protein>
<dbReference type="Proteomes" id="UP001240697">
    <property type="component" value="Chromosome"/>
</dbReference>
<sequence length="186" mass="20962">MDDIVKQAMAKWPNVPACYGWLALDARGQWWLRDAEAQACGAFGSGAKGSKGHVLRHEKLLEFIARNYLAGQDGRWFFQNGPQRVYVELEVAPWIWRLHRADQGLILRSHTGMQHPLAEVQQAVMDEQGRLYLLLPQGLGMVHSLDMLDAAEALERAELPEVQELAFAQLPAQFGYVLNPEGEQKT</sequence>
<evidence type="ECO:0000313" key="1">
    <source>
        <dbReference type="EMBL" id="WHS65887.1"/>
    </source>
</evidence>
<dbReference type="Pfam" id="PF11161">
    <property type="entry name" value="DUF2944"/>
    <property type="match status" value="1"/>
</dbReference>
<accession>A0ABY8SS73</accession>
<proteinExistence type="predicted"/>
<keyword evidence="2" id="KW-1185">Reference proteome</keyword>
<name>A0ABY8SS73_9BURK</name>
<dbReference type="RefSeq" id="WP_283486983.1">
    <property type="nucleotide sequence ID" value="NZ_CP125947.1"/>
</dbReference>
<organism evidence="1 2">
    <name type="scientific">Comamonas resistens</name>
    <dbReference type="NCBI Taxonomy" id="3046670"/>
    <lineage>
        <taxon>Bacteria</taxon>
        <taxon>Pseudomonadati</taxon>
        <taxon>Pseudomonadota</taxon>
        <taxon>Betaproteobacteria</taxon>
        <taxon>Burkholderiales</taxon>
        <taxon>Comamonadaceae</taxon>
        <taxon>Comamonas</taxon>
    </lineage>
</organism>
<dbReference type="InterPro" id="IPR021332">
    <property type="entry name" value="DUF2944"/>
</dbReference>
<dbReference type="EMBL" id="CP125947">
    <property type="protein sequence ID" value="WHS65887.1"/>
    <property type="molecule type" value="Genomic_DNA"/>
</dbReference>